<feature type="domain" description="Phosphatidic acid phosphatase type 2/haloperoxidase" evidence="2">
    <location>
        <begin position="60"/>
        <end position="170"/>
    </location>
</feature>
<dbReference type="Gene3D" id="1.20.144.10">
    <property type="entry name" value="Phosphatidic acid phosphatase type 2/haloperoxidase"/>
    <property type="match status" value="1"/>
</dbReference>
<evidence type="ECO:0000313" key="3">
    <source>
        <dbReference type="EMBL" id="KKS56478.1"/>
    </source>
</evidence>
<evidence type="ECO:0000259" key="2">
    <source>
        <dbReference type="SMART" id="SM00014"/>
    </source>
</evidence>
<reference evidence="3 4" key="1">
    <citation type="journal article" date="2015" name="Nature">
        <title>rRNA introns, odd ribosomes, and small enigmatic genomes across a large radiation of phyla.</title>
        <authorList>
            <person name="Brown C.T."/>
            <person name="Hug L.A."/>
            <person name="Thomas B.C."/>
            <person name="Sharon I."/>
            <person name="Castelle C.J."/>
            <person name="Singh A."/>
            <person name="Wilkins M.J."/>
            <person name="Williams K.H."/>
            <person name="Banfield J.F."/>
        </authorList>
    </citation>
    <scope>NUCLEOTIDE SEQUENCE [LARGE SCALE GENOMIC DNA]</scope>
</reference>
<dbReference type="PANTHER" id="PTHR14969">
    <property type="entry name" value="SPHINGOSINE-1-PHOSPHATE PHOSPHOHYDROLASE"/>
    <property type="match status" value="1"/>
</dbReference>
<feature type="transmembrane region" description="Helical" evidence="1">
    <location>
        <begin position="131"/>
        <end position="149"/>
    </location>
</feature>
<accession>A0A0G1D397</accession>
<dbReference type="SUPFAM" id="SSF48317">
    <property type="entry name" value="Acid phosphatase/Vanadium-dependent haloperoxidase"/>
    <property type="match status" value="1"/>
</dbReference>
<dbReference type="PANTHER" id="PTHR14969:SF13">
    <property type="entry name" value="AT30094P"/>
    <property type="match status" value="1"/>
</dbReference>
<feature type="transmembrane region" description="Helical" evidence="1">
    <location>
        <begin position="155"/>
        <end position="173"/>
    </location>
</feature>
<keyword evidence="1" id="KW-1133">Transmembrane helix</keyword>
<dbReference type="InterPro" id="IPR036938">
    <property type="entry name" value="PAP2/HPO_sf"/>
</dbReference>
<dbReference type="InterPro" id="IPR000326">
    <property type="entry name" value="PAP2/HPO"/>
</dbReference>
<name>A0A0G1D397_9BACT</name>
<gene>
    <name evidence="3" type="ORF">UV20_C0011G0019</name>
</gene>
<evidence type="ECO:0000256" key="1">
    <source>
        <dbReference type="SAM" id="Phobius"/>
    </source>
</evidence>
<dbReference type="SMART" id="SM00014">
    <property type="entry name" value="acidPPc"/>
    <property type="match status" value="1"/>
</dbReference>
<feature type="transmembrane region" description="Helical" evidence="1">
    <location>
        <begin position="27"/>
        <end position="51"/>
    </location>
</feature>
<keyword evidence="1" id="KW-0472">Membrane</keyword>
<evidence type="ECO:0000313" key="4">
    <source>
        <dbReference type="Proteomes" id="UP000034837"/>
    </source>
</evidence>
<proteinExistence type="predicted"/>
<feature type="transmembrane region" description="Helical" evidence="1">
    <location>
        <begin position="60"/>
        <end position="82"/>
    </location>
</feature>
<comment type="caution">
    <text evidence="3">The sequence shown here is derived from an EMBL/GenBank/DDBJ whole genome shotgun (WGS) entry which is preliminary data.</text>
</comment>
<dbReference type="EMBL" id="LCDO01000011">
    <property type="protein sequence ID" value="KKS56478.1"/>
    <property type="molecule type" value="Genomic_DNA"/>
</dbReference>
<dbReference type="Pfam" id="PF01569">
    <property type="entry name" value="PAP2"/>
    <property type="match status" value="1"/>
</dbReference>
<organism evidence="3 4">
    <name type="scientific">Candidatus Magasanikbacteria bacterium GW2011_GWA2_42_32</name>
    <dbReference type="NCBI Taxonomy" id="1619039"/>
    <lineage>
        <taxon>Bacteria</taxon>
        <taxon>Candidatus Magasanikiibacteriota</taxon>
    </lineage>
</organism>
<dbReference type="AlphaFoldDB" id="A0A0G1D397"/>
<keyword evidence="1" id="KW-0812">Transmembrane</keyword>
<dbReference type="Proteomes" id="UP000034837">
    <property type="component" value="Unassembled WGS sequence"/>
</dbReference>
<protein>
    <submittedName>
        <fullName evidence="3">Bacteriocin transport permease</fullName>
    </submittedName>
</protein>
<sequence length="174" mass="19550">MNYLRQLDYKLMRSINKISLHFPWLDYFGIFCAVFLIWLMAALALGVFFYVPKSLNRLKYLFVLLASGAGSYFLSALVGFGYGRARPFVGFADLHQLIATSFSHKSFPSSHATIAFALATAVFCFNKPWGILMFVLAILVAWGRVFVGVHYPFDVLAGALLGMLTSLIIYRLII</sequence>